<organism evidence="1">
    <name type="scientific">Rosellinia necatrix</name>
    <name type="common">White root-rot fungus</name>
    <dbReference type="NCBI Taxonomy" id="77044"/>
    <lineage>
        <taxon>Eukaryota</taxon>
        <taxon>Fungi</taxon>
        <taxon>Dikarya</taxon>
        <taxon>Ascomycota</taxon>
        <taxon>Pezizomycotina</taxon>
        <taxon>Sordariomycetes</taxon>
        <taxon>Xylariomycetidae</taxon>
        <taxon>Xylariales</taxon>
        <taxon>Xylariaceae</taxon>
        <taxon>Rosellinia</taxon>
    </lineage>
</organism>
<evidence type="ECO:0000313" key="2">
    <source>
        <dbReference type="Proteomes" id="UP000054516"/>
    </source>
</evidence>
<protein>
    <submittedName>
        <fullName evidence="1">Uncharacterized protein</fullName>
    </submittedName>
</protein>
<proteinExistence type="predicted"/>
<sequence>MGEMSKRQKRRAMALGADHSIIYFTAELRDEDECNLVELRPLPPYPIFQPFVSTEQPQEFSNSIMGSASLLETGHVGWAIKVNVGITLEDKLSIGALGSVLSHGSPPALRMLDMFVSLSEDDSFSMVAATSKRSSVCETDYPSIPACVRRYKRQTNIQTTGS</sequence>
<evidence type="ECO:0000313" key="1">
    <source>
        <dbReference type="EMBL" id="GAW25930.1"/>
    </source>
</evidence>
<name>A0A1S8A868_ROSNE</name>
<dbReference type="AlphaFoldDB" id="A0A1S8A868"/>
<gene>
    <name evidence="1" type="ORF">SAMD00023353_1600470</name>
</gene>
<dbReference type="EMBL" id="DF977461">
    <property type="protein sequence ID" value="GAW25930.1"/>
    <property type="molecule type" value="Genomic_DNA"/>
</dbReference>
<accession>A0A1S8A868</accession>
<keyword evidence="2" id="KW-1185">Reference proteome</keyword>
<reference evidence="1" key="1">
    <citation type="submission" date="2016-03" db="EMBL/GenBank/DDBJ databases">
        <title>Draft genome sequence of Rosellinia necatrix.</title>
        <authorList>
            <person name="Kanematsu S."/>
        </authorList>
    </citation>
    <scope>NUCLEOTIDE SEQUENCE [LARGE SCALE GENOMIC DNA]</scope>
    <source>
        <strain evidence="1">W97</strain>
    </source>
</reference>
<dbReference type="Proteomes" id="UP000054516">
    <property type="component" value="Unassembled WGS sequence"/>
</dbReference>